<dbReference type="Proteomes" id="UP000182347">
    <property type="component" value="Unassembled WGS sequence"/>
</dbReference>
<dbReference type="PANTHER" id="PTHR11739:SF4">
    <property type="entry name" value="CITRATE SYNTHASE, PEROXISOMAL"/>
    <property type="match status" value="1"/>
</dbReference>
<dbReference type="OrthoDB" id="9800864at2"/>
<dbReference type="InterPro" id="IPR011278">
    <property type="entry name" value="2-MeCitrate/Citrate_synth_II"/>
</dbReference>
<evidence type="ECO:0000256" key="1">
    <source>
        <dbReference type="ARBA" id="ARBA00004751"/>
    </source>
</evidence>
<evidence type="ECO:0000256" key="5">
    <source>
        <dbReference type="ARBA" id="ARBA00049288"/>
    </source>
</evidence>
<dbReference type="CDD" id="cd06110">
    <property type="entry name" value="BSuCS-II_like"/>
    <property type="match status" value="1"/>
</dbReference>
<evidence type="ECO:0000313" key="9">
    <source>
        <dbReference type="Proteomes" id="UP000182347"/>
    </source>
</evidence>
<dbReference type="PRINTS" id="PR00143">
    <property type="entry name" value="CITRTSNTHASE"/>
</dbReference>
<comment type="similarity">
    <text evidence="2 6">Belongs to the citrate synthase family.</text>
</comment>
<dbReference type="GO" id="GO:0005975">
    <property type="term" value="P:carbohydrate metabolic process"/>
    <property type="evidence" value="ECO:0007669"/>
    <property type="project" value="TreeGrafter"/>
</dbReference>
<dbReference type="InterPro" id="IPR016143">
    <property type="entry name" value="Citrate_synth-like_sm_a-sub"/>
</dbReference>
<organism evidence="8 9">
    <name type="scientific">Sediminibacillus halophilus</name>
    <dbReference type="NCBI Taxonomy" id="482461"/>
    <lineage>
        <taxon>Bacteria</taxon>
        <taxon>Bacillati</taxon>
        <taxon>Bacillota</taxon>
        <taxon>Bacilli</taxon>
        <taxon>Bacillales</taxon>
        <taxon>Bacillaceae</taxon>
        <taxon>Sediminibacillus</taxon>
    </lineage>
</organism>
<keyword evidence="9" id="KW-1185">Reference proteome</keyword>
<evidence type="ECO:0000256" key="2">
    <source>
        <dbReference type="ARBA" id="ARBA00010566"/>
    </source>
</evidence>
<evidence type="ECO:0000313" key="8">
    <source>
        <dbReference type="EMBL" id="SDN05658.1"/>
    </source>
</evidence>
<dbReference type="GO" id="GO:0006099">
    <property type="term" value="P:tricarboxylic acid cycle"/>
    <property type="evidence" value="ECO:0007669"/>
    <property type="project" value="UniProtKB-UniPathway"/>
</dbReference>
<dbReference type="AlphaFoldDB" id="A0A1G9Y9B1"/>
<dbReference type="InterPro" id="IPR016142">
    <property type="entry name" value="Citrate_synth-like_lrg_a-sub"/>
</dbReference>
<keyword evidence="4 6" id="KW-0808">Transferase</keyword>
<dbReference type="InterPro" id="IPR024176">
    <property type="entry name" value="Citrate_synthase_bac-typ"/>
</dbReference>
<evidence type="ECO:0000256" key="4">
    <source>
        <dbReference type="ARBA" id="ARBA00022679"/>
    </source>
</evidence>
<dbReference type="NCBIfam" id="NF010638">
    <property type="entry name" value="PRK14035.1"/>
    <property type="match status" value="1"/>
</dbReference>
<comment type="pathway">
    <text evidence="1">Carbohydrate metabolism; tricarboxylic acid cycle; isocitrate from oxaloacetate: step 1/2.</text>
</comment>
<dbReference type="UniPathway" id="UPA00223"/>
<reference evidence="9" key="1">
    <citation type="submission" date="2016-10" db="EMBL/GenBank/DDBJ databases">
        <authorList>
            <person name="Varghese N."/>
            <person name="Submissions S."/>
        </authorList>
    </citation>
    <scope>NUCLEOTIDE SEQUENCE [LARGE SCALE GENOMIC DNA]</scope>
    <source>
        <strain evidence="9">CGMCC 1.6199</strain>
    </source>
</reference>
<dbReference type="Gene3D" id="1.10.580.10">
    <property type="entry name" value="Citrate Synthase, domain 1"/>
    <property type="match status" value="1"/>
</dbReference>
<dbReference type="Gene3D" id="1.10.230.10">
    <property type="entry name" value="Cytochrome P450-Terp, domain 2"/>
    <property type="match status" value="1"/>
</dbReference>
<dbReference type="RefSeq" id="WP_074601064.1">
    <property type="nucleotide sequence ID" value="NZ_FNHF01000008.1"/>
</dbReference>
<proteinExistence type="inferred from homology"/>
<dbReference type="NCBIfam" id="TIGR01800">
    <property type="entry name" value="cit_synth_II"/>
    <property type="match status" value="1"/>
</dbReference>
<dbReference type="Pfam" id="PF00285">
    <property type="entry name" value="Citrate_synt"/>
    <property type="match status" value="1"/>
</dbReference>
<gene>
    <name evidence="8" type="ORF">SAMN05216244_4099</name>
</gene>
<evidence type="ECO:0000256" key="7">
    <source>
        <dbReference type="PIRSR" id="PIRSR001369-1"/>
    </source>
</evidence>
<keyword evidence="3" id="KW-0816">Tricarboxylic acid cycle</keyword>
<dbReference type="GO" id="GO:0036440">
    <property type="term" value="F:citrate synthase activity"/>
    <property type="evidence" value="ECO:0007669"/>
    <property type="project" value="UniProtKB-EC"/>
</dbReference>
<evidence type="ECO:0000256" key="6">
    <source>
        <dbReference type="PIRNR" id="PIRNR001369"/>
    </source>
</evidence>
<accession>A0A1G9Y9B1</accession>
<dbReference type="STRING" id="482461.SAMN05216244_4099"/>
<dbReference type="NCBIfam" id="NF010637">
    <property type="entry name" value="PRK14034.1"/>
    <property type="match status" value="1"/>
</dbReference>
<dbReference type="EMBL" id="FNHF01000008">
    <property type="protein sequence ID" value="SDN05658.1"/>
    <property type="molecule type" value="Genomic_DNA"/>
</dbReference>
<evidence type="ECO:0000256" key="3">
    <source>
        <dbReference type="ARBA" id="ARBA00022532"/>
    </source>
</evidence>
<dbReference type="GO" id="GO:0005829">
    <property type="term" value="C:cytosol"/>
    <property type="evidence" value="ECO:0007669"/>
    <property type="project" value="TreeGrafter"/>
</dbReference>
<feature type="active site" evidence="7">
    <location>
        <position position="257"/>
    </location>
</feature>
<dbReference type="InterPro" id="IPR002020">
    <property type="entry name" value="Citrate_synthase"/>
</dbReference>
<dbReference type="InterPro" id="IPR036969">
    <property type="entry name" value="Citrate_synthase_sf"/>
</dbReference>
<name>A0A1G9Y9B1_9BACI</name>
<protein>
    <recommendedName>
        <fullName evidence="6">Citrate synthase</fullName>
    </recommendedName>
</protein>
<dbReference type="SUPFAM" id="SSF48256">
    <property type="entry name" value="Citrate synthase"/>
    <property type="match status" value="1"/>
</dbReference>
<feature type="active site" evidence="7">
    <location>
        <position position="308"/>
    </location>
</feature>
<sequence length="371" mass="41486">MSTTKGLEGIVATESSISSIIDDQLTYAGYKIDDLAENSSFEEVIFLLWNKRLPSKDELGRLTEDLFSNMELPGEIIQHLKSYDLKTVHPMAALRTAVSMLGLFDPEADEMNEEANKRKAVGLQAKISSVVAAFARIRQGKDPVAPKQGLSYAANFLYMLNGEEPKDLEVEAVNKALVLHADHELNASTFTARVCVATLSDVYSGITSAISALKGPLHGGANERVMKMLTEIGEVDNAIPYIKKMLDNKEKVMGMGHRVYRTGDPRAKHLKKMSRELTELTGQSKWYDMSVKIEDYIKENKGLPANVDFYSASVYHSLGIEHDLFTPIFAVSRVSGWLAHILEQYENNRLIRPRAEYVGPKLQTYKPIEER</sequence>
<dbReference type="PIRSF" id="PIRSF001369">
    <property type="entry name" value="Citrate_synth"/>
    <property type="match status" value="1"/>
</dbReference>
<dbReference type="PANTHER" id="PTHR11739">
    <property type="entry name" value="CITRATE SYNTHASE"/>
    <property type="match status" value="1"/>
</dbReference>
<comment type="catalytic activity">
    <reaction evidence="5">
        <text>oxaloacetate + acetyl-CoA + H2O = citrate + CoA + H(+)</text>
        <dbReference type="Rhea" id="RHEA:16845"/>
        <dbReference type="ChEBI" id="CHEBI:15377"/>
        <dbReference type="ChEBI" id="CHEBI:15378"/>
        <dbReference type="ChEBI" id="CHEBI:16452"/>
        <dbReference type="ChEBI" id="CHEBI:16947"/>
        <dbReference type="ChEBI" id="CHEBI:57287"/>
        <dbReference type="ChEBI" id="CHEBI:57288"/>
        <dbReference type="EC" id="2.3.3.16"/>
    </reaction>
</comment>
<dbReference type="FunFam" id="1.10.230.10:FF:000003">
    <property type="entry name" value="Citrate synthase"/>
    <property type="match status" value="1"/>
</dbReference>